<dbReference type="EMBL" id="JAGIZQ010000004">
    <property type="protein sequence ID" value="KAH6631462.1"/>
    <property type="molecule type" value="Genomic_DNA"/>
</dbReference>
<organism evidence="1 2">
    <name type="scientific">Chaetomium tenue</name>
    <dbReference type="NCBI Taxonomy" id="1854479"/>
    <lineage>
        <taxon>Eukaryota</taxon>
        <taxon>Fungi</taxon>
        <taxon>Dikarya</taxon>
        <taxon>Ascomycota</taxon>
        <taxon>Pezizomycotina</taxon>
        <taxon>Sordariomycetes</taxon>
        <taxon>Sordariomycetidae</taxon>
        <taxon>Sordariales</taxon>
        <taxon>Chaetomiaceae</taxon>
        <taxon>Chaetomium</taxon>
    </lineage>
</organism>
<evidence type="ECO:0000313" key="1">
    <source>
        <dbReference type="EMBL" id="KAH6631462.1"/>
    </source>
</evidence>
<keyword evidence="2" id="KW-1185">Reference proteome</keyword>
<comment type="caution">
    <text evidence="1">The sequence shown here is derived from an EMBL/GenBank/DDBJ whole genome shotgun (WGS) entry which is preliminary data.</text>
</comment>
<name>A0ACB7PB97_9PEZI</name>
<reference evidence="1 2" key="1">
    <citation type="journal article" date="2021" name="Nat. Commun.">
        <title>Genetic determinants of endophytism in the Arabidopsis root mycobiome.</title>
        <authorList>
            <person name="Mesny F."/>
            <person name="Miyauchi S."/>
            <person name="Thiergart T."/>
            <person name="Pickel B."/>
            <person name="Atanasova L."/>
            <person name="Karlsson M."/>
            <person name="Huettel B."/>
            <person name="Barry K.W."/>
            <person name="Haridas S."/>
            <person name="Chen C."/>
            <person name="Bauer D."/>
            <person name="Andreopoulos W."/>
            <person name="Pangilinan J."/>
            <person name="LaButti K."/>
            <person name="Riley R."/>
            <person name="Lipzen A."/>
            <person name="Clum A."/>
            <person name="Drula E."/>
            <person name="Henrissat B."/>
            <person name="Kohler A."/>
            <person name="Grigoriev I.V."/>
            <person name="Martin F.M."/>
            <person name="Hacquard S."/>
        </authorList>
    </citation>
    <scope>NUCLEOTIDE SEQUENCE [LARGE SCALE GENOMIC DNA]</scope>
    <source>
        <strain evidence="1 2">MPI-SDFR-AT-0079</strain>
    </source>
</reference>
<gene>
    <name evidence="1" type="ORF">F5144DRAFT_571163</name>
</gene>
<accession>A0ACB7PB97</accession>
<evidence type="ECO:0000313" key="2">
    <source>
        <dbReference type="Proteomes" id="UP000724584"/>
    </source>
</evidence>
<protein>
    <submittedName>
        <fullName evidence="1">Uncharacterized protein</fullName>
    </submittedName>
</protein>
<sequence length="415" mass="45783">MQLTLPLLRQTARPSIINSLCSRASLPAQLPSVSITRQHYPPRAPPIRPTSQPTRTMASRCSPPGSPSSIPDGGKLRASSIRIFEKVSTLRRWRQRLLLDQRSVAFIPTMGALHEGHLSLIRAAARENHHVVVSIFLNPAQFGVSEDFASYPVTWDADIEALIKLDRELADDGNNLGRISALFHPTTGEMYPSGFPGQELASTGSFVTITPLGDILEGKSRPTFFRGVATVCMKLFNIVQPTRVYFGQKDVQQTVLIKKMVRDFMLPLEVVVVPTTRAEDGLALSSRNVYLGERRRARATVLYDALKLAEDAYKSGARDRAAVLGRAKLYIKQVQGVQVAQGPERRTQIQVDYLSLSDVDTMEELEVVDGAKGGILSGAIWMLPLEGIREGEDLGYGQGPRVRLLDNIILPPHDE</sequence>
<dbReference type="Proteomes" id="UP000724584">
    <property type="component" value="Unassembled WGS sequence"/>
</dbReference>
<proteinExistence type="predicted"/>